<evidence type="ECO:0000256" key="7">
    <source>
        <dbReference type="ARBA" id="ARBA00022989"/>
    </source>
</evidence>
<dbReference type="PANTHER" id="PTHR11214">
    <property type="entry name" value="BETA-1,3-N-ACETYLGLUCOSAMINYLTRANSFERASE"/>
    <property type="match status" value="1"/>
</dbReference>
<dbReference type="Proteomes" id="UP000320333">
    <property type="component" value="Unassembled WGS sequence"/>
</dbReference>
<dbReference type="Gene3D" id="3.90.550.50">
    <property type="match status" value="1"/>
</dbReference>
<comment type="caution">
    <text evidence="11">The sequence shown here is derived from an EMBL/GenBank/DDBJ whole genome shotgun (WGS) entry which is preliminary data.</text>
</comment>
<evidence type="ECO:0000313" key="11">
    <source>
        <dbReference type="EMBL" id="TPX78025.1"/>
    </source>
</evidence>
<evidence type="ECO:0000313" key="12">
    <source>
        <dbReference type="Proteomes" id="UP000320333"/>
    </source>
</evidence>
<keyword evidence="4" id="KW-0808">Transferase</keyword>
<keyword evidence="7 10" id="KW-1133">Transmembrane helix</keyword>
<dbReference type="EC" id="2.4.1.-" evidence="10"/>
<feature type="transmembrane region" description="Helical" evidence="10">
    <location>
        <begin position="20"/>
        <end position="38"/>
    </location>
</feature>
<dbReference type="GO" id="GO:0000139">
    <property type="term" value="C:Golgi membrane"/>
    <property type="evidence" value="ECO:0007669"/>
    <property type="project" value="UniProtKB-SubCell"/>
</dbReference>
<evidence type="ECO:0000256" key="3">
    <source>
        <dbReference type="ARBA" id="ARBA00022676"/>
    </source>
</evidence>
<dbReference type="GO" id="GO:0016758">
    <property type="term" value="F:hexosyltransferase activity"/>
    <property type="evidence" value="ECO:0007669"/>
    <property type="project" value="InterPro"/>
</dbReference>
<name>A0A507FR40_9FUNG</name>
<evidence type="ECO:0000256" key="8">
    <source>
        <dbReference type="ARBA" id="ARBA00023034"/>
    </source>
</evidence>
<keyword evidence="5 10" id="KW-0812">Transmembrane</keyword>
<dbReference type="STRING" id="246404.A0A507FR40"/>
<evidence type="ECO:0000256" key="6">
    <source>
        <dbReference type="ARBA" id="ARBA00022968"/>
    </source>
</evidence>
<dbReference type="PANTHER" id="PTHR11214:SF351">
    <property type="entry name" value="BETA-1,3-GALACTOSYLTRANSFERASE PVG3"/>
    <property type="match status" value="1"/>
</dbReference>
<evidence type="ECO:0000256" key="1">
    <source>
        <dbReference type="ARBA" id="ARBA00004323"/>
    </source>
</evidence>
<keyword evidence="12" id="KW-1185">Reference proteome</keyword>
<comment type="subcellular location">
    <subcellularLocation>
        <location evidence="1 10">Golgi apparatus membrane</location>
        <topology evidence="1 10">Single-pass type II membrane protein</topology>
    </subcellularLocation>
</comment>
<evidence type="ECO:0000256" key="2">
    <source>
        <dbReference type="ARBA" id="ARBA00008661"/>
    </source>
</evidence>
<evidence type="ECO:0000256" key="10">
    <source>
        <dbReference type="RuleBase" id="RU363063"/>
    </source>
</evidence>
<dbReference type="AlphaFoldDB" id="A0A507FR40"/>
<evidence type="ECO:0000256" key="5">
    <source>
        <dbReference type="ARBA" id="ARBA00022692"/>
    </source>
</evidence>
<organism evidence="11 12">
    <name type="scientific">Chytriomyces confervae</name>
    <dbReference type="NCBI Taxonomy" id="246404"/>
    <lineage>
        <taxon>Eukaryota</taxon>
        <taxon>Fungi</taxon>
        <taxon>Fungi incertae sedis</taxon>
        <taxon>Chytridiomycota</taxon>
        <taxon>Chytridiomycota incertae sedis</taxon>
        <taxon>Chytridiomycetes</taxon>
        <taxon>Chytridiales</taxon>
        <taxon>Chytriomycetaceae</taxon>
        <taxon>Chytriomyces</taxon>
    </lineage>
</organism>
<evidence type="ECO:0000256" key="4">
    <source>
        <dbReference type="ARBA" id="ARBA00022679"/>
    </source>
</evidence>
<accession>A0A507FR40</accession>
<gene>
    <name evidence="11" type="ORF">CcCBS67573_g00704</name>
</gene>
<keyword evidence="8 10" id="KW-0333">Golgi apparatus</keyword>
<protein>
    <recommendedName>
        <fullName evidence="10">Hexosyltransferase</fullName>
        <ecNumber evidence="10">2.4.1.-</ecNumber>
    </recommendedName>
</protein>
<reference evidence="11 12" key="1">
    <citation type="journal article" date="2019" name="Sci. Rep.">
        <title>Comparative genomics of chytrid fungi reveal insights into the obligate biotrophic and pathogenic lifestyle of Synchytrium endobioticum.</title>
        <authorList>
            <person name="van de Vossenberg B.T.L.H."/>
            <person name="Warris S."/>
            <person name="Nguyen H.D.T."/>
            <person name="van Gent-Pelzer M.P.E."/>
            <person name="Joly D.L."/>
            <person name="van de Geest H.C."/>
            <person name="Bonants P.J.M."/>
            <person name="Smith D.S."/>
            <person name="Levesque C.A."/>
            <person name="van der Lee T.A.J."/>
        </authorList>
    </citation>
    <scope>NUCLEOTIDE SEQUENCE [LARGE SCALE GENOMIC DNA]</scope>
    <source>
        <strain evidence="11 12">CBS 675.73</strain>
    </source>
</reference>
<keyword evidence="3 10" id="KW-0328">Glycosyltransferase</keyword>
<dbReference type="InterPro" id="IPR002659">
    <property type="entry name" value="Glyco_trans_31"/>
</dbReference>
<sequence>MTQGGIPHPRSAQSNRWQSLIAIAVVTLANIGFIVAVMRNPPHTWMSSEHHLVNDTISATPSNALKLSHPDMIPASPNLTLITITTTHPPFNSSLQLPFPVLENTSLTHLDLTVSSAGCPPMKTALIGILSIPKLANTARRNYLRQIYSNLNSKLPHDQQIDFMYVFGRALNPESETQLLLEKSMFPHDTIITHRKEGRDDGMIFDWFQEARKMAFSPHPTRDGEWCQMYRYFGKSDDDAVVHIERLSRLLATFPQGQSNFVGKHALKDHLNMTHMTGMMYLLTAEILEWIFHSPIPRENLKGMEDVQVGKWLVLGAIEASWIDVGTKFHNLPEADYFQKPVTNETAVVHWCKTETQFFKCVNGLNLDLL</sequence>
<proteinExistence type="inferred from homology"/>
<keyword evidence="6 10" id="KW-0735">Signal-anchor</keyword>
<keyword evidence="9 10" id="KW-0472">Membrane</keyword>
<dbReference type="EMBL" id="QEAP01000010">
    <property type="protein sequence ID" value="TPX78025.1"/>
    <property type="molecule type" value="Genomic_DNA"/>
</dbReference>
<comment type="similarity">
    <text evidence="2 10">Belongs to the glycosyltransferase 31 family.</text>
</comment>
<evidence type="ECO:0000256" key="9">
    <source>
        <dbReference type="ARBA" id="ARBA00023136"/>
    </source>
</evidence>
<dbReference type="OrthoDB" id="2139606at2759"/>